<organism evidence="2 3">
    <name type="scientific">Adineta steineri</name>
    <dbReference type="NCBI Taxonomy" id="433720"/>
    <lineage>
        <taxon>Eukaryota</taxon>
        <taxon>Metazoa</taxon>
        <taxon>Spiralia</taxon>
        <taxon>Gnathifera</taxon>
        <taxon>Rotifera</taxon>
        <taxon>Eurotatoria</taxon>
        <taxon>Bdelloidea</taxon>
        <taxon>Adinetida</taxon>
        <taxon>Adinetidae</taxon>
        <taxon>Adineta</taxon>
    </lineage>
</organism>
<accession>A0A814TVA6</accession>
<gene>
    <name evidence="2" type="ORF">JYZ213_LOCUS24772</name>
</gene>
<protein>
    <submittedName>
        <fullName evidence="2">Uncharacterized protein</fullName>
    </submittedName>
</protein>
<feature type="transmembrane region" description="Helical" evidence="1">
    <location>
        <begin position="24"/>
        <end position="45"/>
    </location>
</feature>
<keyword evidence="1" id="KW-1133">Transmembrane helix</keyword>
<comment type="caution">
    <text evidence="2">The sequence shown here is derived from an EMBL/GenBank/DDBJ whole genome shotgun (WGS) entry which is preliminary data.</text>
</comment>
<dbReference type="AlphaFoldDB" id="A0A814TVA6"/>
<dbReference type="InterPro" id="IPR021838">
    <property type="entry name" value="DUF3431"/>
</dbReference>
<reference evidence="2" key="1">
    <citation type="submission" date="2021-02" db="EMBL/GenBank/DDBJ databases">
        <authorList>
            <person name="Nowell W R."/>
        </authorList>
    </citation>
    <scope>NUCLEOTIDE SEQUENCE</scope>
</reference>
<keyword evidence="1" id="KW-0472">Membrane</keyword>
<dbReference type="EMBL" id="CAJNOG010000308">
    <property type="protein sequence ID" value="CAF1163177.1"/>
    <property type="molecule type" value="Genomic_DNA"/>
</dbReference>
<dbReference type="PANTHER" id="PTHR37490:SF1">
    <property type="entry name" value="GLYCOSYLTRANSFERASE 2-LIKE DOMAIN-CONTAINING PROTEIN"/>
    <property type="match status" value="1"/>
</dbReference>
<keyword evidence="1" id="KW-0812">Transmembrane</keyword>
<dbReference type="Pfam" id="PF11913">
    <property type="entry name" value="DUF3431"/>
    <property type="match status" value="1"/>
</dbReference>
<name>A0A814TVA6_9BILA</name>
<sequence>MESLNKSELSQWIICKNKLKSLSLFRSIILFIMVIVLIVIGSGSIKLKPLEEHRIYLYSKYKNATSFIFFNSIEKQNKNFTSTILNSKEKKTFDVVLSYYAEDQAFVGRYIRYIKNVSSLQQLNIRIIIYNKNSNVNNTQLKVNLKADIVYGLSNIGREGATFLYHIISNYNKLADHIIFSQAGVEGINDKGLDDWYYDRLQNQFNSSLGYMPLVVNHMISKDMCGHHGTGNFLRLVDLWGMLQQTLCPTNGFSVAFRGQFLVSKQRILQKPLSIYKYIYEIITGHNTHWIHTDPRAPPGFYSKPEQPVFGYVVERAWTIIFNCTGLDLADRCAQKKCGCYD</sequence>
<dbReference type="Proteomes" id="UP000663845">
    <property type="component" value="Unassembled WGS sequence"/>
</dbReference>
<evidence type="ECO:0000313" key="3">
    <source>
        <dbReference type="Proteomes" id="UP000663845"/>
    </source>
</evidence>
<evidence type="ECO:0000256" key="1">
    <source>
        <dbReference type="SAM" id="Phobius"/>
    </source>
</evidence>
<proteinExistence type="predicted"/>
<dbReference type="PANTHER" id="PTHR37490">
    <property type="entry name" value="EXPRESSED PROTEIN"/>
    <property type="match status" value="1"/>
</dbReference>
<evidence type="ECO:0000313" key="2">
    <source>
        <dbReference type="EMBL" id="CAF1163177.1"/>
    </source>
</evidence>